<dbReference type="Pfam" id="PF00395">
    <property type="entry name" value="SLH"/>
    <property type="match status" value="3"/>
</dbReference>
<protein>
    <recommendedName>
        <fullName evidence="2">SLH domain-containing protein</fullName>
    </recommendedName>
</protein>
<feature type="chain" id="PRO_5012289110" description="SLH domain-containing protein" evidence="1">
    <location>
        <begin position="25"/>
        <end position="333"/>
    </location>
</feature>
<dbReference type="PANTHER" id="PTHR43308:SF1">
    <property type="entry name" value="OUTER MEMBRANE PROTEIN ALPHA"/>
    <property type="match status" value="1"/>
</dbReference>
<dbReference type="PANTHER" id="PTHR43308">
    <property type="entry name" value="OUTER MEMBRANE PROTEIN ALPHA-RELATED"/>
    <property type="match status" value="1"/>
</dbReference>
<keyword evidence="4" id="KW-1185">Reference proteome</keyword>
<evidence type="ECO:0000313" key="4">
    <source>
        <dbReference type="Proteomes" id="UP000217065"/>
    </source>
</evidence>
<reference evidence="3 4" key="1">
    <citation type="submission" date="2017-07" db="EMBL/GenBank/DDBJ databases">
        <title>Tetzosporium hominis gen.nov. sp.nov.</title>
        <authorList>
            <person name="Tetz G."/>
            <person name="Tetz V."/>
        </authorList>
    </citation>
    <scope>NUCLEOTIDE SEQUENCE [LARGE SCALE GENOMIC DNA]</scope>
    <source>
        <strain evidence="3 4">VT-49</strain>
    </source>
</reference>
<accession>A0A264W2F2</accession>
<dbReference type="PROSITE" id="PS51272">
    <property type="entry name" value="SLH"/>
    <property type="match status" value="3"/>
</dbReference>
<keyword evidence="1" id="KW-0732">Signal</keyword>
<name>A0A264W2F2_9BACL</name>
<evidence type="ECO:0000313" key="3">
    <source>
        <dbReference type="EMBL" id="OZS77753.1"/>
    </source>
</evidence>
<dbReference type="AlphaFoldDB" id="A0A264W2F2"/>
<gene>
    <name evidence="3" type="ORF">CF394_11140</name>
</gene>
<dbReference type="EMBL" id="NOKQ01000220">
    <property type="protein sequence ID" value="OZS77753.1"/>
    <property type="molecule type" value="Genomic_DNA"/>
</dbReference>
<comment type="caution">
    <text evidence="3">The sequence shown here is derived from an EMBL/GenBank/DDBJ whole genome shotgun (WGS) entry which is preliminary data.</text>
</comment>
<feature type="domain" description="SLH" evidence="2">
    <location>
        <begin position="25"/>
        <end position="88"/>
    </location>
</feature>
<feature type="domain" description="SLH" evidence="2">
    <location>
        <begin position="90"/>
        <end position="146"/>
    </location>
</feature>
<feature type="signal peptide" evidence="1">
    <location>
        <begin position="1"/>
        <end position="24"/>
    </location>
</feature>
<evidence type="ECO:0000256" key="1">
    <source>
        <dbReference type="SAM" id="SignalP"/>
    </source>
</evidence>
<dbReference type="Proteomes" id="UP000217065">
    <property type="component" value="Unassembled WGS sequence"/>
</dbReference>
<dbReference type="OrthoDB" id="2426257at2"/>
<feature type="domain" description="SLH" evidence="2">
    <location>
        <begin position="147"/>
        <end position="210"/>
    </location>
</feature>
<organism evidence="3 4">
    <name type="scientific">Tetzosporium hominis</name>
    <dbReference type="NCBI Taxonomy" id="2020506"/>
    <lineage>
        <taxon>Bacteria</taxon>
        <taxon>Bacillati</taxon>
        <taxon>Bacillota</taxon>
        <taxon>Bacilli</taxon>
        <taxon>Bacillales</taxon>
        <taxon>Caryophanaceae</taxon>
        <taxon>Tetzosporium</taxon>
    </lineage>
</organism>
<dbReference type="InterPro" id="IPR001119">
    <property type="entry name" value="SLH_dom"/>
</dbReference>
<sequence length="333" mass="37604">MKKLLTATIATALIASSFGGTALADIRNFPDVPETNVHYDNIYNLAERSILTGYPDGSFKPSRYVTRAEAASILYNALGLQNWEPQDQGFSDVKPGDWFYEEVNVLIENNVISGHEGLYFGPHEKLTRAQLAKLLAAAYGLYTFDEKPSPFVDLVDGAWYKEYVESLYFFGVTSGVSATKFAPKQYVTRDTMASFIVNSEKVSQEKKEEEWIPYHVEGFNQKEFNPMQATVNLETNVVTVMVGQTDDTMRSNLARYLFHMILPIYDVEEAYIKGYDVPLGGLESEKFEAMMLETLGATYDTDLNELNGKSITFVFEGLYGEVFKYTVEFKSKK</sequence>
<dbReference type="InterPro" id="IPR051465">
    <property type="entry name" value="Cell_Envelope_Struct_Comp"/>
</dbReference>
<proteinExistence type="predicted"/>
<evidence type="ECO:0000259" key="2">
    <source>
        <dbReference type="PROSITE" id="PS51272"/>
    </source>
</evidence>
<dbReference type="RefSeq" id="WP_094943700.1">
    <property type="nucleotide sequence ID" value="NZ_NOKQ01000220.1"/>
</dbReference>